<dbReference type="EMBL" id="MN750516">
    <property type="protein sequence ID" value="QNN89330.1"/>
    <property type="molecule type" value="Genomic_DNA"/>
</dbReference>
<accession>A0A7G9U899</accession>
<reference evidence="1" key="1">
    <citation type="submission" date="2019-11" db="EMBL/GenBank/DDBJ databases">
        <title>Studies on the baculoviruses infecting the caterpillars, Spilarctia obliqua Walker (Erebidae) and Pieris brassicae Linn. (Pieridae) (Insecta: Lepidoptera).</title>
        <authorList>
            <person name="Paul S."/>
            <person name="Arumugaperumal A."/>
            <person name="Sathiya Balasingh Thangapandi E.J.J."/>
            <person name="Sarjubala Devi H."/>
            <person name="Johnson T."/>
            <person name="Maisnam S."/>
            <person name="Krishnavel S."/>
            <person name="Soman Syamala S."/>
            <person name="Ramamoorthy S."/>
            <person name="Karthikeyan R."/>
            <person name="Subburaman C."/>
            <person name="Jeyaprakash R."/>
            <person name="Azhaguchamy M."/>
            <person name="Ramaiyer V."/>
            <person name="Sivasubramaniam S."/>
        </authorList>
    </citation>
    <scope>NUCLEOTIDE SEQUENCE</scope>
    <source>
        <strain evidence="1">Manipur</strain>
    </source>
</reference>
<evidence type="ECO:0000313" key="1">
    <source>
        <dbReference type="EMBL" id="QNN89330.1"/>
    </source>
</evidence>
<sequence>MEPPNKRCKFCHQALPMVPQLPLLALNKILSYLPFELHMAVAGANASTRRRALQQPHKRLALYFKHDLGTNDEFAAHWAIEVDDPAIAYVSQLCRFSCAIKAQKFFNKCVPNATARCMLNEPRAASDTILSRRWGWWRLARALLQHEFKTVVATNGQSVCVFTETKYAT</sequence>
<organism evidence="1">
    <name type="scientific">Spilarctia obliqua nucleopolyhedrovirus</name>
    <dbReference type="NCBI Taxonomy" id="1638618"/>
    <lineage>
        <taxon>Viruses</taxon>
        <taxon>Viruses incertae sedis</taxon>
        <taxon>Naldaviricetes</taxon>
        <taxon>Lefavirales</taxon>
        <taxon>Baculoviridae</taxon>
        <taxon>Alphabaculovirus</taxon>
    </lineage>
</organism>
<name>A0A7G9U899_9ABAC</name>
<proteinExistence type="predicted"/>
<protein>
    <submittedName>
        <fullName evidence="1">Late expression factor 7</fullName>
    </submittedName>
</protein>